<reference evidence="1" key="1">
    <citation type="journal article" date="2023" name="Mol. Ecol. Resour.">
        <title>Chromosome-level genome assembly of a triploid poplar Populus alba 'Berolinensis'.</title>
        <authorList>
            <person name="Chen S."/>
            <person name="Yu Y."/>
            <person name="Wang X."/>
            <person name="Wang S."/>
            <person name="Zhang T."/>
            <person name="Zhou Y."/>
            <person name="He R."/>
            <person name="Meng N."/>
            <person name="Wang Y."/>
            <person name="Liu W."/>
            <person name="Liu Z."/>
            <person name="Liu J."/>
            <person name="Guo Q."/>
            <person name="Huang H."/>
            <person name="Sederoff R.R."/>
            <person name="Wang G."/>
            <person name="Qu G."/>
            <person name="Chen S."/>
        </authorList>
    </citation>
    <scope>NUCLEOTIDE SEQUENCE</scope>
    <source>
        <strain evidence="1">SC-2020</strain>
    </source>
</reference>
<sequence>MQHEGGGGEGVDEGNEAWSERTLKLRPFLQFTGCLESGDIPPHPHFP</sequence>
<keyword evidence="2" id="KW-1185">Reference proteome</keyword>
<accession>A0AAD6LNU8</accession>
<organism evidence="1 2">
    <name type="scientific">Populus alba x Populus x berolinensis</name>
    <dbReference type="NCBI Taxonomy" id="444605"/>
    <lineage>
        <taxon>Eukaryota</taxon>
        <taxon>Viridiplantae</taxon>
        <taxon>Streptophyta</taxon>
        <taxon>Embryophyta</taxon>
        <taxon>Tracheophyta</taxon>
        <taxon>Spermatophyta</taxon>
        <taxon>Magnoliopsida</taxon>
        <taxon>eudicotyledons</taxon>
        <taxon>Gunneridae</taxon>
        <taxon>Pentapetalae</taxon>
        <taxon>rosids</taxon>
        <taxon>fabids</taxon>
        <taxon>Malpighiales</taxon>
        <taxon>Salicaceae</taxon>
        <taxon>Saliceae</taxon>
        <taxon>Populus</taxon>
    </lineage>
</organism>
<name>A0AAD6LNU8_9ROSI</name>
<comment type="caution">
    <text evidence="1">The sequence shown here is derived from an EMBL/GenBank/DDBJ whole genome shotgun (WGS) entry which is preliminary data.</text>
</comment>
<evidence type="ECO:0000313" key="1">
    <source>
        <dbReference type="EMBL" id="KAJ6969884.1"/>
    </source>
</evidence>
<proteinExistence type="predicted"/>
<dbReference type="Proteomes" id="UP001164929">
    <property type="component" value="Chromosome 15"/>
</dbReference>
<protein>
    <submittedName>
        <fullName evidence="1">Uncharacterized protein</fullName>
    </submittedName>
</protein>
<dbReference type="EMBL" id="JAQIZT010000015">
    <property type="protein sequence ID" value="KAJ6969884.1"/>
    <property type="molecule type" value="Genomic_DNA"/>
</dbReference>
<dbReference type="AlphaFoldDB" id="A0AAD6LNU8"/>
<gene>
    <name evidence="1" type="ORF">NC653_034441</name>
</gene>
<evidence type="ECO:0000313" key="2">
    <source>
        <dbReference type="Proteomes" id="UP001164929"/>
    </source>
</evidence>